<dbReference type="EMBL" id="JANPWB010000004">
    <property type="protein sequence ID" value="KAJ1191105.1"/>
    <property type="molecule type" value="Genomic_DNA"/>
</dbReference>
<reference evidence="1" key="1">
    <citation type="journal article" date="2022" name="bioRxiv">
        <title>Sequencing and chromosome-scale assembly of the giantPleurodeles waltlgenome.</title>
        <authorList>
            <person name="Brown T."/>
            <person name="Elewa A."/>
            <person name="Iarovenko S."/>
            <person name="Subramanian E."/>
            <person name="Araus A.J."/>
            <person name="Petzold A."/>
            <person name="Susuki M."/>
            <person name="Suzuki K.-i.T."/>
            <person name="Hayashi T."/>
            <person name="Toyoda A."/>
            <person name="Oliveira C."/>
            <person name="Osipova E."/>
            <person name="Leigh N.D."/>
            <person name="Simon A."/>
            <person name="Yun M.H."/>
        </authorList>
    </citation>
    <scope>NUCLEOTIDE SEQUENCE</scope>
    <source>
        <strain evidence="1">20211129_DDA</strain>
        <tissue evidence="1">Liver</tissue>
    </source>
</reference>
<protein>
    <submittedName>
        <fullName evidence="1">Uncharacterized protein</fullName>
    </submittedName>
</protein>
<keyword evidence="2" id="KW-1185">Reference proteome</keyword>
<name>A0AAV7UPY7_PLEWA</name>
<proteinExistence type="predicted"/>
<sequence>MSCRVLPAVEWQGRSGEDGWAACHRCRAISLLQPNRASPDSLMAHNAEEATVMRKRTAEVNSGERRCCVTEGGLTGAEGPLLPGGLAASLEDLKVGPSLTGSTLDYP</sequence>
<accession>A0AAV7UPY7</accession>
<dbReference type="AlphaFoldDB" id="A0AAV7UPY7"/>
<dbReference type="Proteomes" id="UP001066276">
    <property type="component" value="Chromosome 2_2"/>
</dbReference>
<evidence type="ECO:0000313" key="1">
    <source>
        <dbReference type="EMBL" id="KAJ1191105.1"/>
    </source>
</evidence>
<gene>
    <name evidence="1" type="ORF">NDU88_000421</name>
</gene>
<comment type="caution">
    <text evidence="1">The sequence shown here is derived from an EMBL/GenBank/DDBJ whole genome shotgun (WGS) entry which is preliminary data.</text>
</comment>
<evidence type="ECO:0000313" key="2">
    <source>
        <dbReference type="Proteomes" id="UP001066276"/>
    </source>
</evidence>
<organism evidence="1 2">
    <name type="scientific">Pleurodeles waltl</name>
    <name type="common">Iberian ribbed newt</name>
    <dbReference type="NCBI Taxonomy" id="8319"/>
    <lineage>
        <taxon>Eukaryota</taxon>
        <taxon>Metazoa</taxon>
        <taxon>Chordata</taxon>
        <taxon>Craniata</taxon>
        <taxon>Vertebrata</taxon>
        <taxon>Euteleostomi</taxon>
        <taxon>Amphibia</taxon>
        <taxon>Batrachia</taxon>
        <taxon>Caudata</taxon>
        <taxon>Salamandroidea</taxon>
        <taxon>Salamandridae</taxon>
        <taxon>Pleurodelinae</taxon>
        <taxon>Pleurodeles</taxon>
    </lineage>
</organism>